<feature type="region of interest" description="Disordered" evidence="1">
    <location>
        <begin position="18"/>
        <end position="43"/>
    </location>
</feature>
<proteinExistence type="predicted"/>
<reference evidence="2" key="1">
    <citation type="submission" date="2019-11" db="UniProtKB">
        <authorList>
            <consortium name="WormBaseParasite"/>
        </authorList>
    </citation>
    <scope>IDENTIFICATION</scope>
</reference>
<dbReference type="AlphaFoldDB" id="A0A5K3FR58"/>
<organism evidence="2">
    <name type="scientific">Mesocestoides corti</name>
    <name type="common">Flatworm</name>
    <dbReference type="NCBI Taxonomy" id="53468"/>
    <lineage>
        <taxon>Eukaryota</taxon>
        <taxon>Metazoa</taxon>
        <taxon>Spiralia</taxon>
        <taxon>Lophotrochozoa</taxon>
        <taxon>Platyhelminthes</taxon>
        <taxon>Cestoda</taxon>
        <taxon>Eucestoda</taxon>
        <taxon>Cyclophyllidea</taxon>
        <taxon>Mesocestoididae</taxon>
        <taxon>Mesocestoides</taxon>
    </lineage>
</organism>
<sequence length="106" mass="11858">MYQLTTLHLRAHVLLTQPQEHVRVKPDTTASEPPPLPPPPPLTSSFVRLNTKATLDRQRALVCVLACPVTAKRILCTRTEGGFTECGDDVARERARKREIRKTSTT</sequence>
<name>A0A5K3FR58_MESCO</name>
<dbReference type="WBParaSite" id="MCU_009862-RA">
    <property type="protein sequence ID" value="MCU_009862-RA"/>
    <property type="gene ID" value="MCU_009862"/>
</dbReference>
<protein>
    <submittedName>
        <fullName evidence="2">Uncharacterized protein</fullName>
    </submittedName>
</protein>
<feature type="compositionally biased region" description="Pro residues" evidence="1">
    <location>
        <begin position="32"/>
        <end position="42"/>
    </location>
</feature>
<evidence type="ECO:0000313" key="2">
    <source>
        <dbReference type="WBParaSite" id="MCU_009862-RA"/>
    </source>
</evidence>
<accession>A0A5K3FR58</accession>
<evidence type="ECO:0000256" key="1">
    <source>
        <dbReference type="SAM" id="MobiDB-lite"/>
    </source>
</evidence>